<dbReference type="RefSeq" id="WP_275276822.1">
    <property type="nucleotide sequence ID" value="NZ_CP119108.1"/>
</dbReference>
<sequence>MDTAEQPTILHSASGADFLSTVPAIAGRTMTDSVAIIPFTGKRTFGLMRIDLPPAEAGGDVHDRIASIALGALSRIDWCDGVMFVVYAEDTFPAAFTGHDGFVERLADRFEEGGFAVKDAFCVAADGWASWYEPHPPFDGHDIDEISQSPVGAQAARLHDEQETPAFDREGALPAADPTLTATLTAAVDDLLTDATERNAFGVRIATSLPDPIDFVETLLRRDADDTPVSVLSRLAALSVNRAYRDVMMLQMAFGRKVGRRARAENDRWLDLQRGSGKTMDEVVQAELGAADNQTTSEMGELIIGERSTKPRPARVRRAIGILARTIAHLPPDLRPDLLCMLAWLHWSLGASTAAAAHVDAALAIDPAHGMARIVHTLIATNKIPQWVFAHYNDAGAGLRAATPPRVPSSV</sequence>
<reference evidence="1 2" key="1">
    <citation type="submission" date="2023-03" db="EMBL/GenBank/DDBJ databases">
        <title>Genome sequence of Microbacterium sp. KACC 23027.</title>
        <authorList>
            <person name="Kim S."/>
            <person name="Heo J."/>
            <person name="Kwon S.-W."/>
        </authorList>
    </citation>
    <scope>NUCLEOTIDE SEQUENCE [LARGE SCALE GENOMIC DNA]</scope>
    <source>
        <strain evidence="1 2">KACC 23027</strain>
    </source>
</reference>
<dbReference type="InterPro" id="IPR011990">
    <property type="entry name" value="TPR-like_helical_dom_sf"/>
</dbReference>
<name>A0ABY8BY23_9MICO</name>
<dbReference type="Proteomes" id="UP001214553">
    <property type="component" value="Chromosome"/>
</dbReference>
<accession>A0ABY8BY23</accession>
<evidence type="ECO:0000313" key="1">
    <source>
        <dbReference type="EMBL" id="WEG07483.1"/>
    </source>
</evidence>
<dbReference type="Gene3D" id="1.25.40.10">
    <property type="entry name" value="Tetratricopeptide repeat domain"/>
    <property type="match status" value="1"/>
</dbReference>
<protein>
    <submittedName>
        <fullName evidence="1">DUF4192 family protein</fullName>
    </submittedName>
</protein>
<dbReference type="EMBL" id="CP119108">
    <property type="protein sequence ID" value="WEG07483.1"/>
    <property type="molecule type" value="Genomic_DNA"/>
</dbReference>
<gene>
    <name evidence="1" type="ORF">PU630_09420</name>
</gene>
<organism evidence="1 2">
    <name type="scientific">Microbacterium horticulturae</name>
    <dbReference type="NCBI Taxonomy" id="3028316"/>
    <lineage>
        <taxon>Bacteria</taxon>
        <taxon>Bacillati</taxon>
        <taxon>Actinomycetota</taxon>
        <taxon>Actinomycetes</taxon>
        <taxon>Micrococcales</taxon>
        <taxon>Microbacteriaceae</taxon>
        <taxon>Microbacterium</taxon>
    </lineage>
</organism>
<keyword evidence="2" id="KW-1185">Reference proteome</keyword>
<dbReference type="Pfam" id="PF13830">
    <property type="entry name" value="DUF4192"/>
    <property type="match status" value="1"/>
</dbReference>
<dbReference type="InterPro" id="IPR025447">
    <property type="entry name" value="DUF4192"/>
</dbReference>
<proteinExistence type="predicted"/>
<evidence type="ECO:0000313" key="2">
    <source>
        <dbReference type="Proteomes" id="UP001214553"/>
    </source>
</evidence>